<dbReference type="Proteomes" id="UP000591073">
    <property type="component" value="Unassembled WGS sequence"/>
</dbReference>
<keyword evidence="8 13" id="KW-0067">ATP-binding</keyword>
<feature type="active site" description="Proton acceptor" evidence="12">
    <location>
        <position position="592"/>
    </location>
</feature>
<dbReference type="GO" id="GO:0004692">
    <property type="term" value="F:cGMP-dependent protein kinase activity"/>
    <property type="evidence" value="ECO:0007669"/>
    <property type="project" value="UniProtKB-EC"/>
</dbReference>
<dbReference type="InterPro" id="IPR018490">
    <property type="entry name" value="cNMP-bd_dom_sf"/>
</dbReference>
<evidence type="ECO:0000256" key="4">
    <source>
        <dbReference type="ARBA" id="ARBA00022535"/>
    </source>
</evidence>
<organism evidence="20 21">
    <name type="scientific">Glaucidium brasilianum</name>
    <name type="common">Ferruginous pygmy-owl</name>
    <dbReference type="NCBI Taxonomy" id="78217"/>
    <lineage>
        <taxon>Eukaryota</taxon>
        <taxon>Metazoa</taxon>
        <taxon>Chordata</taxon>
        <taxon>Craniata</taxon>
        <taxon>Vertebrata</taxon>
        <taxon>Euteleostomi</taxon>
        <taxon>Archelosauria</taxon>
        <taxon>Archosauria</taxon>
        <taxon>Dinosauria</taxon>
        <taxon>Saurischia</taxon>
        <taxon>Theropoda</taxon>
        <taxon>Coelurosauria</taxon>
        <taxon>Aves</taxon>
        <taxon>Neognathae</taxon>
        <taxon>Neoaves</taxon>
        <taxon>Telluraves</taxon>
        <taxon>Strigiformes</taxon>
        <taxon>Strigidae</taxon>
        <taxon>Glaucidium</taxon>
    </lineage>
</organism>
<evidence type="ECO:0000256" key="6">
    <source>
        <dbReference type="ARBA" id="ARBA00022741"/>
    </source>
</evidence>
<evidence type="ECO:0000256" key="3">
    <source>
        <dbReference type="ARBA" id="ARBA00022527"/>
    </source>
</evidence>
<dbReference type="SUPFAM" id="SSF51206">
    <property type="entry name" value="cAMP-binding domain-like"/>
    <property type="match status" value="2"/>
</dbReference>
<evidence type="ECO:0000256" key="7">
    <source>
        <dbReference type="ARBA" id="ARBA00022777"/>
    </source>
</evidence>
<feature type="binding site" evidence="13">
    <location>
        <position position="498"/>
    </location>
    <ligand>
        <name>ATP</name>
        <dbReference type="ChEBI" id="CHEBI:30616"/>
    </ligand>
</feature>
<keyword evidence="5" id="KW-0808">Transferase</keyword>
<dbReference type="PROSITE" id="PS00108">
    <property type="entry name" value="PROTEIN_KINASE_ST"/>
    <property type="match status" value="1"/>
</dbReference>
<dbReference type="PROSITE" id="PS00888">
    <property type="entry name" value="CNMP_BINDING_1"/>
    <property type="match status" value="2"/>
</dbReference>
<evidence type="ECO:0000256" key="16">
    <source>
        <dbReference type="SAM" id="MobiDB-lite"/>
    </source>
</evidence>
<dbReference type="FunFam" id="2.60.120.10:FF:000038">
    <property type="entry name" value="cGMP-dependent protein kinase"/>
    <property type="match status" value="1"/>
</dbReference>
<dbReference type="InterPro" id="IPR000595">
    <property type="entry name" value="cNMP-bd_dom"/>
</dbReference>
<dbReference type="CDD" id="cd00038">
    <property type="entry name" value="CAP_ED"/>
    <property type="match status" value="2"/>
</dbReference>
<dbReference type="PROSITE" id="PS50042">
    <property type="entry name" value="CNMP_BINDING_3"/>
    <property type="match status" value="2"/>
</dbReference>
<dbReference type="InterPro" id="IPR014710">
    <property type="entry name" value="RmlC-like_jellyroll"/>
</dbReference>
<dbReference type="GO" id="GO:0030553">
    <property type="term" value="F:cGMP binding"/>
    <property type="evidence" value="ECO:0007669"/>
    <property type="project" value="UniProtKB-KW"/>
</dbReference>
<feature type="non-terminal residue" evidence="20">
    <location>
        <position position="778"/>
    </location>
</feature>
<comment type="similarity">
    <text evidence="1">Belongs to the protein kinase superfamily. AGC Ser/Thr protein kinase family. cGMP subfamily.</text>
</comment>
<keyword evidence="15" id="KW-0175">Coiled coil</keyword>
<comment type="caution">
    <text evidence="20">The sequence shown here is derived from an EMBL/GenBank/DDBJ whole genome shotgun (WGS) entry which is preliminary data.</text>
</comment>
<feature type="binding site" evidence="13">
    <location>
        <begin position="475"/>
        <end position="483"/>
    </location>
    <ligand>
        <name>ATP</name>
        <dbReference type="ChEBI" id="CHEBI:30616"/>
    </ligand>
</feature>
<dbReference type="InterPro" id="IPR000719">
    <property type="entry name" value="Prot_kinase_dom"/>
</dbReference>
<keyword evidence="9" id="KW-0142">cGMP-binding</keyword>
<reference evidence="20 21" key="1">
    <citation type="submission" date="2019-09" db="EMBL/GenBank/DDBJ databases">
        <title>Bird 10,000 Genomes (B10K) Project - Family phase.</title>
        <authorList>
            <person name="Zhang G."/>
        </authorList>
    </citation>
    <scope>NUCLEOTIDE SEQUENCE [LARGE SCALE GENOMIC DNA]</scope>
    <source>
        <strain evidence="20">B10K-DU-008-63</strain>
    </source>
</reference>
<dbReference type="Gene3D" id="1.10.510.10">
    <property type="entry name" value="Transferase(Phosphotransferase) domain 1"/>
    <property type="match status" value="1"/>
</dbReference>
<feature type="region of interest" description="Disordered" evidence="16">
    <location>
        <begin position="748"/>
        <end position="778"/>
    </location>
</feature>
<keyword evidence="21" id="KW-1185">Reference proteome</keyword>
<dbReference type="SMART" id="SM00220">
    <property type="entry name" value="S_TKc"/>
    <property type="match status" value="1"/>
</dbReference>
<evidence type="ECO:0000256" key="11">
    <source>
        <dbReference type="ARBA" id="ARBA00047462"/>
    </source>
</evidence>
<feature type="domain" description="Protein kinase" evidence="17">
    <location>
        <begin position="469"/>
        <end position="727"/>
    </location>
</feature>
<dbReference type="InterPro" id="IPR017441">
    <property type="entry name" value="Protein_kinase_ATP_BS"/>
</dbReference>
<evidence type="ECO:0000256" key="14">
    <source>
        <dbReference type="PROSITE-ProRule" id="PRU10141"/>
    </source>
</evidence>
<proteinExistence type="inferred from homology"/>
<dbReference type="SMART" id="SM00133">
    <property type="entry name" value="S_TK_X"/>
    <property type="match status" value="1"/>
</dbReference>
<dbReference type="InterPro" id="IPR011009">
    <property type="entry name" value="Kinase-like_dom_sf"/>
</dbReference>
<keyword evidence="3" id="KW-0723">Serine/threonine-protein kinase</keyword>
<dbReference type="SMART" id="SM00100">
    <property type="entry name" value="cNMP"/>
    <property type="match status" value="2"/>
</dbReference>
<dbReference type="PIRSF" id="PIRSF000559">
    <property type="entry name" value="cGMP-dep_kinase"/>
    <property type="match status" value="1"/>
</dbReference>
<evidence type="ECO:0000256" key="12">
    <source>
        <dbReference type="PIRSR" id="PIRSR000559-1"/>
    </source>
</evidence>
<feature type="domain" description="Cyclic nucleotide-binding" evidence="18">
    <location>
        <begin position="303"/>
        <end position="409"/>
    </location>
</feature>
<dbReference type="Pfam" id="PF00069">
    <property type="entry name" value="Pkinase"/>
    <property type="match status" value="1"/>
</dbReference>
<dbReference type="OrthoDB" id="63267at2759"/>
<dbReference type="AlphaFoldDB" id="A0A7L0SDH9"/>
<feature type="domain" description="Cyclic nucleotide-binding" evidence="18">
    <location>
        <begin position="185"/>
        <end position="300"/>
    </location>
</feature>
<dbReference type="PANTHER" id="PTHR24353:SF24">
    <property type="match status" value="1"/>
</dbReference>
<keyword evidence="4" id="KW-0140">cGMP</keyword>
<dbReference type="Gene3D" id="2.60.120.10">
    <property type="entry name" value="Jelly Rolls"/>
    <property type="match status" value="2"/>
</dbReference>
<feature type="binding site" evidence="14">
    <location>
        <position position="502"/>
    </location>
    <ligand>
        <name>ATP</name>
        <dbReference type="ChEBI" id="CHEBI:30616"/>
    </ligand>
</feature>
<dbReference type="PROSITE" id="PS51285">
    <property type="entry name" value="AGC_KINASE_CTER"/>
    <property type="match status" value="1"/>
</dbReference>
<evidence type="ECO:0000256" key="9">
    <source>
        <dbReference type="ARBA" id="ARBA00022992"/>
    </source>
</evidence>
<dbReference type="FunFam" id="3.30.200.20:FF:000005">
    <property type="entry name" value="cAMP-dependent protein kinase catalytic subunit"/>
    <property type="match status" value="1"/>
</dbReference>
<evidence type="ECO:0000256" key="2">
    <source>
        <dbReference type="ARBA" id="ARBA00012428"/>
    </source>
</evidence>
<evidence type="ECO:0000256" key="8">
    <source>
        <dbReference type="ARBA" id="ARBA00022840"/>
    </source>
</evidence>
<dbReference type="CDD" id="cd05572">
    <property type="entry name" value="STKc_cGK"/>
    <property type="match status" value="1"/>
</dbReference>
<dbReference type="EMBL" id="VXAP01001045">
    <property type="protein sequence ID" value="NXL39432.1"/>
    <property type="molecule type" value="Genomic_DNA"/>
</dbReference>
<evidence type="ECO:0000259" key="19">
    <source>
        <dbReference type="PROSITE" id="PS51285"/>
    </source>
</evidence>
<dbReference type="InterPro" id="IPR000961">
    <property type="entry name" value="AGC-kinase_C"/>
</dbReference>
<evidence type="ECO:0000256" key="13">
    <source>
        <dbReference type="PIRSR" id="PIRSR000559-2"/>
    </source>
</evidence>
<dbReference type="PROSITE" id="PS00889">
    <property type="entry name" value="CNMP_BINDING_2"/>
    <property type="match status" value="2"/>
</dbReference>
<comment type="catalytic activity">
    <reaction evidence="10">
        <text>L-threonyl-[protein] + ATP = O-phospho-L-threonyl-[protein] + ADP + H(+)</text>
        <dbReference type="Rhea" id="RHEA:46608"/>
        <dbReference type="Rhea" id="RHEA-COMP:11060"/>
        <dbReference type="Rhea" id="RHEA-COMP:11605"/>
        <dbReference type="ChEBI" id="CHEBI:15378"/>
        <dbReference type="ChEBI" id="CHEBI:30013"/>
        <dbReference type="ChEBI" id="CHEBI:30616"/>
        <dbReference type="ChEBI" id="CHEBI:61977"/>
        <dbReference type="ChEBI" id="CHEBI:456216"/>
        <dbReference type="EC" id="2.7.11.12"/>
    </reaction>
</comment>
<evidence type="ECO:0000313" key="21">
    <source>
        <dbReference type="Proteomes" id="UP000591073"/>
    </source>
</evidence>
<evidence type="ECO:0000256" key="15">
    <source>
        <dbReference type="SAM" id="Coils"/>
    </source>
</evidence>
<protein>
    <recommendedName>
        <fullName evidence="2">cGMP-dependent protein kinase</fullName>
        <ecNumber evidence="2">2.7.11.12</ecNumber>
    </recommendedName>
</protein>
<evidence type="ECO:0000256" key="1">
    <source>
        <dbReference type="ARBA" id="ARBA00006352"/>
    </source>
</evidence>
<comment type="catalytic activity">
    <reaction evidence="11">
        <text>L-seryl-[protein] + ATP = O-phospho-L-seryl-[protein] + ADP + H(+)</text>
        <dbReference type="Rhea" id="RHEA:17989"/>
        <dbReference type="Rhea" id="RHEA-COMP:9863"/>
        <dbReference type="Rhea" id="RHEA-COMP:11604"/>
        <dbReference type="ChEBI" id="CHEBI:15378"/>
        <dbReference type="ChEBI" id="CHEBI:29999"/>
        <dbReference type="ChEBI" id="CHEBI:30616"/>
        <dbReference type="ChEBI" id="CHEBI:83421"/>
        <dbReference type="ChEBI" id="CHEBI:456216"/>
        <dbReference type="EC" id="2.7.11.12"/>
    </reaction>
</comment>
<dbReference type="InterPro" id="IPR018488">
    <property type="entry name" value="cNMP-bd_CS"/>
</dbReference>
<evidence type="ECO:0000256" key="10">
    <source>
        <dbReference type="ARBA" id="ARBA00047298"/>
    </source>
</evidence>
<dbReference type="EC" id="2.7.11.12" evidence="2"/>
<evidence type="ECO:0000256" key="5">
    <source>
        <dbReference type="ARBA" id="ARBA00022679"/>
    </source>
</evidence>
<dbReference type="Gene3D" id="3.30.200.20">
    <property type="entry name" value="Phosphorylase Kinase, domain 1"/>
    <property type="match status" value="1"/>
</dbReference>
<keyword evidence="6 13" id="KW-0547">Nucleotide-binding</keyword>
<dbReference type="PROSITE" id="PS00107">
    <property type="entry name" value="PROTEIN_KINASE_ATP"/>
    <property type="match status" value="1"/>
</dbReference>
<dbReference type="FunFam" id="1.10.510.10:FF:000210">
    <property type="entry name" value="Non-specific serine/threonine protein kinase"/>
    <property type="match status" value="1"/>
</dbReference>
<feature type="region of interest" description="Disordered" evidence="16">
    <location>
        <begin position="112"/>
        <end position="141"/>
    </location>
</feature>
<feature type="coiled-coil region" evidence="15">
    <location>
        <begin position="46"/>
        <end position="108"/>
    </location>
</feature>
<dbReference type="SUPFAM" id="SSF56112">
    <property type="entry name" value="Protein kinase-like (PK-like)"/>
    <property type="match status" value="1"/>
</dbReference>
<sequence length="778" mass="89172">MGNGSMKPKHLRRLDRHVANLSIGCAGNHNFLKDPGLGISMISGQADVLCSRLIELEKELKRKDQELQEGQSRVAELQEQLAMQAKVIAELTKELQNKCIQLNKLQDVVSTQGEHSLQPSPLKEASRIQDTANRRRRAKEGVSAEPTTWLYDLNRQATFSFEKARVRKDSSEKKLITDALNKNQFLKRLEPHQIRDMVECMYERTFQQESYIIRQGETGNHIFVLKEGSLEVFQQNKLLSSIPEWTAFGELAILYNCTRTASVKAITNVKTWALDREVFQNIMRVTAQTRQEQYRSFLRSVSLLKNLPEDKLAKIMDCLEVEYYNKGDYVIREGEEGNTFFIIAKGKVIVTQSTANHSQPQLIKNLHKGDYFGEKALISDDVRSANVIADEHNVECLVIDRETFNQTVGTYEELQTYLEGYVANLAQADEKRHAKRRSFCGQLTKEVSLEMIELKEKVAQFPPSPFQNLEVVTTLGVGGFGRVELVKVKNENMAFAMKCIKKKHVVDTKQEEHIYSEKKILEQICSPFIVKLYRTFKDSKYVYMLLEACLGGELWSLLRDRGSFDEATTKFCVGCVTEAFDYLHHIGIIYRDLKPENLILDAEGYIKLVDFGFAKKIGSGQKTWTFCGTPEYVAPEVILSKGHDFSVDFWSLGILVYELLAGSPPFSGADQMMTYNLILKGIEKLDFPKIIRRRPEDLIRRLCRQNPTERLGNLRNGINDIRKHRWLSGFNWDDLKVRKLTSPLKRELSGPTDYSYFDSYPPEEGTPPDELSGWDKDF</sequence>
<dbReference type="PRINTS" id="PR00104">
    <property type="entry name" value="CGMPKINASE"/>
</dbReference>
<evidence type="ECO:0000259" key="17">
    <source>
        <dbReference type="PROSITE" id="PS50011"/>
    </source>
</evidence>
<name>A0A7L0SDH9_GLABR</name>
<dbReference type="InterPro" id="IPR008271">
    <property type="entry name" value="Ser/Thr_kinase_AS"/>
</dbReference>
<dbReference type="GO" id="GO:0005524">
    <property type="term" value="F:ATP binding"/>
    <property type="evidence" value="ECO:0007669"/>
    <property type="project" value="UniProtKB-UniRule"/>
</dbReference>
<feature type="non-terminal residue" evidence="20">
    <location>
        <position position="1"/>
    </location>
</feature>
<feature type="domain" description="AGC-kinase C-terminal" evidence="19">
    <location>
        <begin position="728"/>
        <end position="778"/>
    </location>
</feature>
<gene>
    <name evidence="20" type="primary">Prkg2</name>
    <name evidence="20" type="ORF">GLABRA_R01325</name>
</gene>
<evidence type="ECO:0000259" key="18">
    <source>
        <dbReference type="PROSITE" id="PS50042"/>
    </source>
</evidence>
<dbReference type="InterPro" id="IPR035014">
    <property type="entry name" value="STKc_cGK"/>
</dbReference>
<dbReference type="PANTHER" id="PTHR24353">
    <property type="entry name" value="CYCLIC NUCLEOTIDE-DEPENDENT PROTEIN KINASE"/>
    <property type="match status" value="1"/>
</dbReference>
<dbReference type="InterPro" id="IPR002374">
    <property type="entry name" value="cGMP_dep_kinase"/>
</dbReference>
<keyword evidence="7 20" id="KW-0418">Kinase</keyword>
<accession>A0A7L0SDH9</accession>
<dbReference type="PROSITE" id="PS50011">
    <property type="entry name" value="PROTEIN_KINASE_DOM"/>
    <property type="match status" value="1"/>
</dbReference>
<dbReference type="Pfam" id="PF00027">
    <property type="entry name" value="cNMP_binding"/>
    <property type="match status" value="2"/>
</dbReference>
<dbReference type="FunFam" id="2.60.120.10:FF:000043">
    <property type="entry name" value="cGMP-dependent protein kinase"/>
    <property type="match status" value="1"/>
</dbReference>
<evidence type="ECO:0000313" key="20">
    <source>
        <dbReference type="EMBL" id="NXL39432.1"/>
    </source>
</evidence>